<feature type="region of interest" description="Disordered" evidence="1">
    <location>
        <begin position="64"/>
        <end position="111"/>
    </location>
</feature>
<keyword evidence="2" id="KW-1133">Transmembrane helix</keyword>
<keyword evidence="2" id="KW-0812">Transmembrane</keyword>
<feature type="compositionally biased region" description="Acidic residues" evidence="1">
    <location>
        <begin position="81"/>
        <end position="111"/>
    </location>
</feature>
<reference evidence="3" key="1">
    <citation type="submission" date="2020-10" db="EMBL/GenBank/DDBJ databases">
        <authorList>
            <person name="Gilroy R."/>
        </authorList>
    </citation>
    <scope>NUCLEOTIDE SEQUENCE</scope>
    <source>
        <strain evidence="3">ChiBcec15-4380</strain>
    </source>
</reference>
<dbReference type="AlphaFoldDB" id="A0A9D1AQ21"/>
<evidence type="ECO:0000256" key="1">
    <source>
        <dbReference type="SAM" id="MobiDB-lite"/>
    </source>
</evidence>
<organism evidence="3 4">
    <name type="scientific">Candidatus Avoscillospira avicola</name>
    <dbReference type="NCBI Taxonomy" id="2840706"/>
    <lineage>
        <taxon>Bacteria</taxon>
        <taxon>Bacillati</taxon>
        <taxon>Bacillota</taxon>
        <taxon>Clostridia</taxon>
        <taxon>Eubacteriales</taxon>
        <taxon>Oscillospiraceae</taxon>
        <taxon>Oscillospiraceae incertae sedis</taxon>
        <taxon>Candidatus Avoscillospira</taxon>
    </lineage>
</organism>
<evidence type="ECO:0000256" key="2">
    <source>
        <dbReference type="SAM" id="Phobius"/>
    </source>
</evidence>
<comment type="caution">
    <text evidence="3">The sequence shown here is derived from an EMBL/GenBank/DDBJ whole genome shotgun (WGS) entry which is preliminary data.</text>
</comment>
<feature type="transmembrane region" description="Helical" evidence="2">
    <location>
        <begin position="35"/>
        <end position="56"/>
    </location>
</feature>
<reference evidence="3" key="2">
    <citation type="journal article" date="2021" name="PeerJ">
        <title>Extensive microbial diversity within the chicken gut microbiome revealed by metagenomics and culture.</title>
        <authorList>
            <person name="Gilroy R."/>
            <person name="Ravi A."/>
            <person name="Getino M."/>
            <person name="Pursley I."/>
            <person name="Horton D.L."/>
            <person name="Alikhan N.F."/>
            <person name="Baker D."/>
            <person name="Gharbi K."/>
            <person name="Hall N."/>
            <person name="Watson M."/>
            <person name="Adriaenssens E.M."/>
            <person name="Foster-Nyarko E."/>
            <person name="Jarju S."/>
            <person name="Secka A."/>
            <person name="Antonio M."/>
            <person name="Oren A."/>
            <person name="Chaudhuri R.R."/>
            <person name="La Ragione R."/>
            <person name="Hildebrand F."/>
            <person name="Pallen M.J."/>
        </authorList>
    </citation>
    <scope>NUCLEOTIDE SEQUENCE</scope>
    <source>
        <strain evidence="3">ChiBcec15-4380</strain>
    </source>
</reference>
<dbReference type="Proteomes" id="UP000824239">
    <property type="component" value="Unassembled WGS sequence"/>
</dbReference>
<dbReference type="EMBL" id="DVHE01000007">
    <property type="protein sequence ID" value="HIR49854.1"/>
    <property type="molecule type" value="Genomic_DNA"/>
</dbReference>
<protein>
    <submittedName>
        <fullName evidence="3">Uncharacterized protein</fullName>
    </submittedName>
</protein>
<keyword evidence="2" id="KW-0472">Membrane</keyword>
<gene>
    <name evidence="3" type="ORF">IAA53_00970</name>
</gene>
<proteinExistence type="predicted"/>
<name>A0A9D1AQ21_9FIRM</name>
<accession>A0A9D1AQ21</accession>
<evidence type="ECO:0000313" key="4">
    <source>
        <dbReference type="Proteomes" id="UP000824239"/>
    </source>
</evidence>
<evidence type="ECO:0000313" key="3">
    <source>
        <dbReference type="EMBL" id="HIR49854.1"/>
    </source>
</evidence>
<sequence length="339" mass="37964">MDRRENMLDAIGEVGSDLIVQAETKRFAPGPLRRWGGLAAALVLVIGLTALALPWLQNNDEASNALSSTESDTAVGTDTPTDTDTETAIDPMTDDTAEDTASPDEAADDPELELNTEDIPEGEEEDPVDSIQVQDSWTLSLPTYEDAQELWYSGRGDQLISNFVTTLELGWNGFNDPILNFEDPEELSSQALLRFFLLILNQQKGNGWYNGPSYETRWFEAQADLPADSPYAALGGWYDIPVDELQATLSCWLPSYQFSPEELSSYVPEENVIRLETVYLQEKEGFLQLEAAEFDDENQTMALTVTRFSDSEMQWPIVSRVYVLHFERGMVNYVSILQD</sequence>